<organism evidence="1 2">
    <name type="scientific">Desulfitobacterium hafniense DP7</name>
    <dbReference type="NCBI Taxonomy" id="537010"/>
    <lineage>
        <taxon>Bacteria</taxon>
        <taxon>Bacillati</taxon>
        <taxon>Bacillota</taxon>
        <taxon>Clostridia</taxon>
        <taxon>Eubacteriales</taxon>
        <taxon>Desulfitobacteriaceae</taxon>
        <taxon>Desulfitobacterium</taxon>
    </lineage>
</organism>
<sequence>MIMKVAIIGAGMAGLSCAITLEKHGITPFIFEKRAGVGDRFVNAESMFHILNRPVKNCVPYLREKFGIRLDPLTKVSQIEIHSKHEKGVISGDIGYLNIRGRHEDSYDRQLRDQVSAPIEYHSEQEYETLCKGFDAVVLATGDAEYACRLGNFRADFTGSVRGATVTGSFQADTPHVWFDCDVLPKGYGWVIPYSDQEANVVMFSPDYPSNIKRDHEEMWNQFYGMVSQDLHQPFRITDQFSFKHYIVGICNQPKLENTYFTGNCFGAVSPGFGFGQFTSILTGVYSAYDICGLGDYAELTKPLRANYENSLILRRFLENMTNEDFDFVAKNINMKLISRFVNNLCDSEGRMDLLKDVTPLMKLFNRLQEGKNR</sequence>
<dbReference type="InterPro" id="IPR036188">
    <property type="entry name" value="FAD/NAD-bd_sf"/>
</dbReference>
<dbReference type="RefSeq" id="WP_005814789.1">
    <property type="nucleotide sequence ID" value="NZ_JH414483.1"/>
</dbReference>
<dbReference type="SUPFAM" id="SSF51905">
    <property type="entry name" value="FAD/NAD(P)-binding domain"/>
    <property type="match status" value="1"/>
</dbReference>
<dbReference type="PRINTS" id="PR00419">
    <property type="entry name" value="ADXRDTASE"/>
</dbReference>
<dbReference type="EMBL" id="AFZX01000098">
    <property type="protein sequence ID" value="EHL05452.1"/>
    <property type="molecule type" value="Genomic_DNA"/>
</dbReference>
<accession>G9XSB6</accession>
<dbReference type="Proteomes" id="UP000004416">
    <property type="component" value="Unassembled WGS sequence"/>
</dbReference>
<dbReference type="HOGENOM" id="CLU_066400_0_0_9"/>
<dbReference type="Pfam" id="PF13450">
    <property type="entry name" value="NAD_binding_8"/>
    <property type="match status" value="1"/>
</dbReference>
<evidence type="ECO:0000313" key="1">
    <source>
        <dbReference type="EMBL" id="EHL05452.1"/>
    </source>
</evidence>
<name>G9XSB6_DESHA</name>
<dbReference type="AlphaFoldDB" id="G9XSB6"/>
<dbReference type="Gene3D" id="3.50.50.60">
    <property type="entry name" value="FAD/NAD(P)-binding domain"/>
    <property type="match status" value="1"/>
</dbReference>
<protein>
    <submittedName>
        <fullName evidence="1">Uncharacterized protein</fullName>
    </submittedName>
</protein>
<dbReference type="InterPro" id="IPR050407">
    <property type="entry name" value="Geranylgeranyl_reductase"/>
</dbReference>
<dbReference type="PANTHER" id="PTHR42685">
    <property type="entry name" value="GERANYLGERANYL DIPHOSPHATE REDUCTASE"/>
    <property type="match status" value="1"/>
</dbReference>
<comment type="caution">
    <text evidence="1">The sequence shown here is derived from an EMBL/GenBank/DDBJ whole genome shotgun (WGS) entry which is preliminary data.</text>
</comment>
<dbReference type="PROSITE" id="PS51257">
    <property type="entry name" value="PROKAR_LIPOPROTEIN"/>
    <property type="match status" value="1"/>
</dbReference>
<dbReference type="PATRIC" id="fig|537010.4.peg.3616"/>
<evidence type="ECO:0000313" key="2">
    <source>
        <dbReference type="Proteomes" id="UP000004416"/>
    </source>
</evidence>
<gene>
    <name evidence="1" type="ORF">HMPREF0322_03865</name>
</gene>
<dbReference type="PANTHER" id="PTHR42685:SF18">
    <property type="entry name" value="DIGERANYLGERANYLGLYCEROPHOSPHOLIPID REDUCTASE"/>
    <property type="match status" value="1"/>
</dbReference>
<reference evidence="1 2" key="1">
    <citation type="submission" date="2011-08" db="EMBL/GenBank/DDBJ databases">
        <authorList>
            <person name="Weinstock G."/>
            <person name="Sodergren E."/>
            <person name="Clifton S."/>
            <person name="Fulton L."/>
            <person name="Fulton B."/>
            <person name="Courtney L."/>
            <person name="Fronick C."/>
            <person name="Harrison M."/>
            <person name="Strong C."/>
            <person name="Farmer C."/>
            <person name="Delahaunty K."/>
            <person name="Markovic C."/>
            <person name="Hall O."/>
            <person name="Minx P."/>
            <person name="Tomlinson C."/>
            <person name="Mitreva M."/>
            <person name="Hou S."/>
            <person name="Chen J."/>
            <person name="Wollam A."/>
            <person name="Pepin K.H."/>
            <person name="Johnson M."/>
            <person name="Bhonagiri V."/>
            <person name="Zhang X."/>
            <person name="Suruliraj S."/>
            <person name="Warren W."/>
            <person name="Chinwalla A."/>
            <person name="Mardis E.R."/>
            <person name="Wilson R.K."/>
        </authorList>
    </citation>
    <scope>NUCLEOTIDE SEQUENCE [LARGE SCALE GENOMIC DNA]</scope>
    <source>
        <strain evidence="1 2">DP7</strain>
    </source>
</reference>
<proteinExistence type="predicted"/>